<dbReference type="InParanoid" id="E3IZ98"/>
<keyword evidence="3" id="KW-1185">Reference proteome</keyword>
<evidence type="ECO:0000313" key="3">
    <source>
        <dbReference type="Proteomes" id="UP000002484"/>
    </source>
</evidence>
<accession>E3IZ98</accession>
<name>E3IZ98_PSEI1</name>
<evidence type="ECO:0000313" key="2">
    <source>
        <dbReference type="EMBL" id="ADP81525.1"/>
    </source>
</evidence>
<dbReference type="AlphaFoldDB" id="E3IZ98"/>
<dbReference type="RefSeq" id="WP_013424643.1">
    <property type="nucleotide sequence ID" value="NC_014666.1"/>
</dbReference>
<dbReference type="SUPFAM" id="SSF56112">
    <property type="entry name" value="Protein kinase-like (PK-like)"/>
    <property type="match status" value="1"/>
</dbReference>
<sequence>MTAPAAPTSPPLPDTLDELLTPGWLTAALARRFPGVEVRTVTPGPVISRVATNARFHVEWADGAPAAGLSPNLCAKGYFTEAGREFRQAGEPEAFFYRDVAAGTGLRTLRSVYADVDPASHNAVVITEDVVTEGATFLDARSPYTPDQAAESLDQLASLHAATWNRPALATAGWLAPRLDSYLIRRGVTEIRENFAGPIGAGVPEPARDAERLAAAYRTLAARSAAADGWAVIHGDAHVGNVYLDGAGRPSFVDWQLVQRGPWYLDVGYHLASALTVEDRRGAERDLVRHYLDRLRAGGVEPPAWDDAWLGVRRGIVHGFFLWGITLRVDPAVTALLLTRLGTAAADHDALAAVELDKEW</sequence>
<feature type="domain" description="CHK kinase-like" evidence="1">
    <location>
        <begin position="125"/>
        <end position="301"/>
    </location>
</feature>
<protein>
    <submittedName>
        <fullName evidence="2">Aminoglycoside phosphotransferase</fullName>
    </submittedName>
</protein>
<dbReference type="KEGG" id="fri:FraEuI1c_3516"/>
<evidence type="ECO:0000259" key="1">
    <source>
        <dbReference type="SMART" id="SM00587"/>
    </source>
</evidence>
<dbReference type="HOGENOM" id="CLU_061751_1_1_11"/>
<dbReference type="eggNOG" id="COG2334">
    <property type="taxonomic scope" value="Bacteria"/>
</dbReference>
<dbReference type="Pfam" id="PF01636">
    <property type="entry name" value="APH"/>
    <property type="match status" value="1"/>
</dbReference>
<organism evidence="2 3">
    <name type="scientific">Pseudofrankia inefficax (strain DSM 45817 / CECT 9037 / DDB 130130 / EuI1c)</name>
    <name type="common">Frankia inefficax</name>
    <dbReference type="NCBI Taxonomy" id="298654"/>
    <lineage>
        <taxon>Bacteria</taxon>
        <taxon>Bacillati</taxon>
        <taxon>Actinomycetota</taxon>
        <taxon>Actinomycetes</taxon>
        <taxon>Frankiales</taxon>
        <taxon>Frankiaceae</taxon>
        <taxon>Pseudofrankia</taxon>
    </lineage>
</organism>
<dbReference type="EMBL" id="CP002299">
    <property type="protein sequence ID" value="ADP81525.1"/>
    <property type="molecule type" value="Genomic_DNA"/>
</dbReference>
<dbReference type="Proteomes" id="UP000002484">
    <property type="component" value="Chromosome"/>
</dbReference>
<dbReference type="Gene3D" id="3.90.1200.10">
    <property type="match status" value="1"/>
</dbReference>
<dbReference type="InterPro" id="IPR011009">
    <property type="entry name" value="Kinase-like_dom_sf"/>
</dbReference>
<dbReference type="GO" id="GO:0016740">
    <property type="term" value="F:transferase activity"/>
    <property type="evidence" value="ECO:0007669"/>
    <property type="project" value="UniProtKB-KW"/>
</dbReference>
<dbReference type="OrthoDB" id="141068at2"/>
<reference evidence="2 3" key="1">
    <citation type="submission" date="2010-10" db="EMBL/GenBank/DDBJ databases">
        <title>Complete sequence of Frankia sp. EuI1c.</title>
        <authorList>
            <consortium name="US DOE Joint Genome Institute"/>
            <person name="Lucas S."/>
            <person name="Copeland A."/>
            <person name="Lapidus A."/>
            <person name="Cheng J.-F."/>
            <person name="Bruce D."/>
            <person name="Goodwin L."/>
            <person name="Pitluck S."/>
            <person name="Chertkov O."/>
            <person name="Detter J.C."/>
            <person name="Han C."/>
            <person name="Tapia R."/>
            <person name="Land M."/>
            <person name="Hauser L."/>
            <person name="Jeffries C."/>
            <person name="Kyrpides N."/>
            <person name="Ivanova N."/>
            <person name="Mikhailova N."/>
            <person name="Beauchemin N."/>
            <person name="Sen A."/>
            <person name="Sur S.A."/>
            <person name="Gtari M."/>
            <person name="Wall L."/>
            <person name="Tisa L."/>
            <person name="Woyke T."/>
        </authorList>
    </citation>
    <scope>NUCLEOTIDE SEQUENCE [LARGE SCALE GENOMIC DNA]</scope>
    <source>
        <strain evidence="3">DSM 45817 / CECT 9037 / EuI1c</strain>
    </source>
</reference>
<gene>
    <name evidence="2" type="ordered locus">FraEuI1c_3516</name>
</gene>
<proteinExistence type="predicted"/>
<keyword evidence="2" id="KW-0808">Transferase</keyword>
<dbReference type="InterPro" id="IPR002575">
    <property type="entry name" value="Aminoglycoside_PTrfase"/>
</dbReference>
<dbReference type="STRING" id="298654.FraEuI1c_3516"/>
<dbReference type="InterPro" id="IPR015897">
    <property type="entry name" value="CHK_kinase-like"/>
</dbReference>
<dbReference type="SMART" id="SM00587">
    <property type="entry name" value="CHK"/>
    <property type="match status" value="1"/>
</dbReference>